<dbReference type="PANTHER" id="PTHR43727:SF2">
    <property type="entry name" value="GROUP IV DECARBOXYLASE"/>
    <property type="match status" value="1"/>
</dbReference>
<keyword evidence="5" id="KW-0456">Lyase</keyword>
<dbReference type="EMBL" id="SJPM01000015">
    <property type="protein sequence ID" value="TWT91487.1"/>
    <property type="molecule type" value="Genomic_DNA"/>
</dbReference>
<dbReference type="GO" id="GO:0008836">
    <property type="term" value="F:diaminopimelate decarboxylase activity"/>
    <property type="evidence" value="ECO:0007669"/>
    <property type="project" value="UniProtKB-EC"/>
</dbReference>
<evidence type="ECO:0000313" key="5">
    <source>
        <dbReference type="EMBL" id="TWT91487.1"/>
    </source>
</evidence>
<dbReference type="InterPro" id="IPR029066">
    <property type="entry name" value="PLP-binding_barrel"/>
</dbReference>
<proteinExistence type="predicted"/>
<dbReference type="Gene3D" id="3.20.20.10">
    <property type="entry name" value="Alanine racemase"/>
    <property type="match status" value="1"/>
</dbReference>
<evidence type="ECO:0000256" key="2">
    <source>
        <dbReference type="ARBA" id="ARBA00022898"/>
    </source>
</evidence>
<dbReference type="InterPro" id="IPR000183">
    <property type="entry name" value="Orn/DAP/Arg_de-COase"/>
</dbReference>
<dbReference type="EC" id="4.1.1.20" evidence="5"/>
<protein>
    <submittedName>
        <fullName evidence="5">Diaminopimelate decarboxylase</fullName>
        <ecNumber evidence="5">4.1.1.20</ecNumber>
    </submittedName>
</protein>
<feature type="active site" description="Proton donor" evidence="3">
    <location>
        <position position="347"/>
    </location>
</feature>
<dbReference type="AlphaFoldDB" id="A0A5C5ZWY3"/>
<dbReference type="Proteomes" id="UP000316213">
    <property type="component" value="Unassembled WGS sequence"/>
</dbReference>
<dbReference type="InterPro" id="IPR022657">
    <property type="entry name" value="De-COase2_CS"/>
</dbReference>
<dbReference type="SUPFAM" id="SSF51419">
    <property type="entry name" value="PLP-binding barrel"/>
    <property type="match status" value="1"/>
</dbReference>
<dbReference type="PRINTS" id="PR01179">
    <property type="entry name" value="ODADCRBXLASE"/>
</dbReference>
<dbReference type="InterPro" id="IPR009006">
    <property type="entry name" value="Ala_racemase/Decarboxylase_C"/>
</dbReference>
<evidence type="ECO:0000313" key="6">
    <source>
        <dbReference type="Proteomes" id="UP000316213"/>
    </source>
</evidence>
<keyword evidence="2 3" id="KW-0663">Pyridoxal phosphate</keyword>
<keyword evidence="6" id="KW-1185">Reference proteome</keyword>
<comment type="cofactor">
    <cofactor evidence="1 3">
        <name>pyridoxal 5'-phosphate</name>
        <dbReference type="ChEBI" id="CHEBI:597326"/>
    </cofactor>
</comment>
<dbReference type="PANTHER" id="PTHR43727">
    <property type="entry name" value="DIAMINOPIMELATE DECARBOXYLASE"/>
    <property type="match status" value="1"/>
</dbReference>
<accession>A0A5C5ZWY3</accession>
<evidence type="ECO:0000256" key="1">
    <source>
        <dbReference type="ARBA" id="ARBA00001933"/>
    </source>
</evidence>
<comment type="caution">
    <text evidence="5">The sequence shown here is derived from an EMBL/GenBank/DDBJ whole genome shotgun (WGS) entry which is preliminary data.</text>
</comment>
<feature type="domain" description="Orn/DAP/Arg decarboxylase 2 N-terminal" evidence="4">
    <location>
        <begin position="43"/>
        <end position="273"/>
    </location>
</feature>
<dbReference type="InterPro" id="IPR022644">
    <property type="entry name" value="De-COase2_N"/>
</dbReference>
<feature type="modified residue" description="N6-(pyridoxal phosphate)lysine" evidence="3">
    <location>
        <position position="53"/>
    </location>
</feature>
<dbReference type="PROSITE" id="PS00879">
    <property type="entry name" value="ODR_DC_2_2"/>
    <property type="match status" value="1"/>
</dbReference>
<evidence type="ECO:0000256" key="3">
    <source>
        <dbReference type="PIRSR" id="PIRSR600183-50"/>
    </source>
</evidence>
<evidence type="ECO:0000259" key="4">
    <source>
        <dbReference type="Pfam" id="PF02784"/>
    </source>
</evidence>
<sequence length="400" mass="44409">MDSLANTDWHLVVDEHGSPLNVLNPNPMRSNIDAILAVAHARGLDVQLHYAFKANKDIVFVETADQCSIGIDVASETELRRTLQAGVAGERIVCTAAIKTQALIDLCLSVRTTIVIDNRDEWYLINERADALGHQADVAIRLGGFRQERHQYPLATRFGFDVNDELSFLRSHRSSSVRVAGLHFHLSGSHASQRIIAIDHCLTRIAELREQGHPIRFLDIGGGFPARTWNDPDFVSAPDWFASILDESLNQETIAKKLVDSHLQLRCEPGRALLDGCGMTIARVEFCKPPVGQAADPLLDHQGWIGLAMNHTQCHPTQGNELADPIIVPRRHRLGKPSTGRFVGNFCTEFDFIAGRTFEFPNGIERGDLVVFANTAAYQMHFLESASHQNPLAKNIQVRP</sequence>
<dbReference type="Gene3D" id="2.40.37.10">
    <property type="entry name" value="Lyase, Ornithine Decarboxylase, Chain A, domain 1"/>
    <property type="match status" value="1"/>
</dbReference>
<reference evidence="5 6" key="1">
    <citation type="submission" date="2019-02" db="EMBL/GenBank/DDBJ databases">
        <title>Deep-cultivation of Planctomycetes and their phenomic and genomic characterization uncovers novel biology.</title>
        <authorList>
            <person name="Wiegand S."/>
            <person name="Jogler M."/>
            <person name="Boedeker C."/>
            <person name="Pinto D."/>
            <person name="Vollmers J."/>
            <person name="Rivas-Marin E."/>
            <person name="Kohn T."/>
            <person name="Peeters S.H."/>
            <person name="Heuer A."/>
            <person name="Rast P."/>
            <person name="Oberbeckmann S."/>
            <person name="Bunk B."/>
            <person name="Jeske O."/>
            <person name="Meyerdierks A."/>
            <person name="Storesund J.E."/>
            <person name="Kallscheuer N."/>
            <person name="Luecker S."/>
            <person name="Lage O.M."/>
            <person name="Pohl T."/>
            <person name="Merkel B.J."/>
            <person name="Hornburger P."/>
            <person name="Mueller R.-W."/>
            <person name="Bruemmer F."/>
            <person name="Labrenz M."/>
            <person name="Spormann A.M."/>
            <person name="Op Den Camp H."/>
            <person name="Overmann J."/>
            <person name="Amann R."/>
            <person name="Jetten M.S.M."/>
            <person name="Mascher T."/>
            <person name="Medema M.H."/>
            <person name="Devos D.P."/>
            <person name="Kaster A.-K."/>
            <person name="Ovreas L."/>
            <person name="Rohde M."/>
            <person name="Galperin M.Y."/>
            <person name="Jogler C."/>
        </authorList>
    </citation>
    <scope>NUCLEOTIDE SEQUENCE [LARGE SCALE GENOMIC DNA]</scope>
    <source>
        <strain evidence="5 6">Pla100</strain>
    </source>
</reference>
<dbReference type="Pfam" id="PF02784">
    <property type="entry name" value="Orn_Arg_deC_N"/>
    <property type="match status" value="1"/>
</dbReference>
<gene>
    <name evidence="5" type="primary">lysA_2</name>
    <name evidence="5" type="ORF">Pla100_53380</name>
</gene>
<dbReference type="GO" id="GO:0009089">
    <property type="term" value="P:lysine biosynthetic process via diaminopimelate"/>
    <property type="evidence" value="ECO:0007669"/>
    <property type="project" value="TreeGrafter"/>
</dbReference>
<name>A0A5C5ZWY3_9BACT</name>
<dbReference type="SUPFAM" id="SSF50621">
    <property type="entry name" value="Alanine racemase C-terminal domain-like"/>
    <property type="match status" value="1"/>
</dbReference>
<organism evidence="5 6">
    <name type="scientific">Neorhodopirellula pilleata</name>
    <dbReference type="NCBI Taxonomy" id="2714738"/>
    <lineage>
        <taxon>Bacteria</taxon>
        <taxon>Pseudomonadati</taxon>
        <taxon>Planctomycetota</taxon>
        <taxon>Planctomycetia</taxon>
        <taxon>Pirellulales</taxon>
        <taxon>Pirellulaceae</taxon>
        <taxon>Neorhodopirellula</taxon>
    </lineage>
</organism>